<organism evidence="1 2">
    <name type="scientific">Apolygus lucorum</name>
    <name type="common">Small green plant bug</name>
    <name type="synonym">Lygocoris lucorum</name>
    <dbReference type="NCBI Taxonomy" id="248454"/>
    <lineage>
        <taxon>Eukaryota</taxon>
        <taxon>Metazoa</taxon>
        <taxon>Ecdysozoa</taxon>
        <taxon>Arthropoda</taxon>
        <taxon>Hexapoda</taxon>
        <taxon>Insecta</taxon>
        <taxon>Pterygota</taxon>
        <taxon>Neoptera</taxon>
        <taxon>Paraneoptera</taxon>
        <taxon>Hemiptera</taxon>
        <taxon>Heteroptera</taxon>
        <taxon>Panheteroptera</taxon>
        <taxon>Cimicomorpha</taxon>
        <taxon>Miridae</taxon>
        <taxon>Mirini</taxon>
        <taxon>Apolygus</taxon>
    </lineage>
</organism>
<proteinExistence type="predicted"/>
<evidence type="ECO:0000313" key="2">
    <source>
        <dbReference type="Proteomes" id="UP000466442"/>
    </source>
</evidence>
<sequence length="90" mass="10190">MFMLLGNIIVRVFLVTYDGPTLLFPGGYNCPRWFLVAVLQSRQFYVGSESIELFLQLLLILCQLVNLVMGCSTCRPLQLQLLLQAPIRVA</sequence>
<dbReference type="AlphaFoldDB" id="A0A8S9XT94"/>
<reference evidence="1" key="1">
    <citation type="journal article" date="2021" name="Mol. Ecol. Resour.">
        <title>Apolygus lucorum genome provides insights into omnivorousness and mesophyll feeding.</title>
        <authorList>
            <person name="Liu Y."/>
            <person name="Liu H."/>
            <person name="Wang H."/>
            <person name="Huang T."/>
            <person name="Liu B."/>
            <person name="Yang B."/>
            <person name="Yin L."/>
            <person name="Li B."/>
            <person name="Zhang Y."/>
            <person name="Zhang S."/>
            <person name="Jiang F."/>
            <person name="Zhang X."/>
            <person name="Ren Y."/>
            <person name="Wang B."/>
            <person name="Wang S."/>
            <person name="Lu Y."/>
            <person name="Wu K."/>
            <person name="Fan W."/>
            <person name="Wang G."/>
        </authorList>
    </citation>
    <scope>NUCLEOTIDE SEQUENCE</scope>
    <source>
        <strain evidence="1">12Hb</strain>
    </source>
</reference>
<accession>A0A8S9XT94</accession>
<dbReference type="Proteomes" id="UP000466442">
    <property type="component" value="Linkage Group LG5"/>
</dbReference>
<protein>
    <submittedName>
        <fullName evidence="1">Uncharacterized protein</fullName>
    </submittedName>
</protein>
<gene>
    <name evidence="1" type="ORF">GE061_014433</name>
</gene>
<dbReference type="EMBL" id="WIXP02000005">
    <property type="protein sequence ID" value="KAF6211316.1"/>
    <property type="molecule type" value="Genomic_DNA"/>
</dbReference>
<evidence type="ECO:0000313" key="1">
    <source>
        <dbReference type="EMBL" id="KAF6211316.1"/>
    </source>
</evidence>
<name>A0A8S9XT94_APOLU</name>
<keyword evidence="2" id="KW-1185">Reference proteome</keyword>
<comment type="caution">
    <text evidence="1">The sequence shown here is derived from an EMBL/GenBank/DDBJ whole genome shotgun (WGS) entry which is preliminary data.</text>
</comment>